<keyword evidence="2" id="KW-1185">Reference proteome</keyword>
<evidence type="ECO:0000313" key="2">
    <source>
        <dbReference type="Proteomes" id="UP000039046"/>
    </source>
</evidence>
<accession>A0A0A1TFL6</accession>
<dbReference type="AlphaFoldDB" id="A0A0A1TFL6"/>
<dbReference type="Proteomes" id="UP000039046">
    <property type="component" value="Unassembled WGS sequence"/>
</dbReference>
<dbReference type="Gene3D" id="3.40.630.30">
    <property type="match status" value="1"/>
</dbReference>
<name>A0A0A1TFL6_9HYPO</name>
<proteinExistence type="predicted"/>
<reference evidence="1 2" key="1">
    <citation type="journal article" date="2015" name="Genome Announc.">
        <title>Draft Genome Sequence and Gene Annotation of the Entomopathogenic Fungus Verticillium hemipterigenum.</title>
        <authorList>
            <person name="Horn F."/>
            <person name="Habel A."/>
            <person name="Scharf D.H."/>
            <person name="Dworschak J."/>
            <person name="Brakhage A.A."/>
            <person name="Guthke R."/>
            <person name="Hertweck C."/>
            <person name="Linde J."/>
        </authorList>
    </citation>
    <scope>NUCLEOTIDE SEQUENCE [LARGE SCALE GENOMIC DNA]</scope>
</reference>
<protein>
    <recommendedName>
        <fullName evidence="3">N-acetyltransferase domain-containing protein</fullName>
    </recommendedName>
</protein>
<dbReference type="OrthoDB" id="5169850at2759"/>
<dbReference type="EMBL" id="CDHN01000005">
    <property type="protein sequence ID" value="CEJ93574.1"/>
    <property type="molecule type" value="Genomic_DNA"/>
</dbReference>
<dbReference type="InterPro" id="IPR016181">
    <property type="entry name" value="Acyl_CoA_acyltransferase"/>
</dbReference>
<evidence type="ECO:0008006" key="3">
    <source>
        <dbReference type="Google" id="ProtNLM"/>
    </source>
</evidence>
<gene>
    <name evidence="1" type="ORF">VHEMI09152</name>
</gene>
<organism evidence="1 2">
    <name type="scientific">[Torrubiella] hemipterigena</name>
    <dbReference type="NCBI Taxonomy" id="1531966"/>
    <lineage>
        <taxon>Eukaryota</taxon>
        <taxon>Fungi</taxon>
        <taxon>Dikarya</taxon>
        <taxon>Ascomycota</taxon>
        <taxon>Pezizomycotina</taxon>
        <taxon>Sordariomycetes</taxon>
        <taxon>Hypocreomycetidae</taxon>
        <taxon>Hypocreales</taxon>
        <taxon>Clavicipitaceae</taxon>
        <taxon>Clavicipitaceae incertae sedis</taxon>
        <taxon>'Torrubiella' clade</taxon>
    </lineage>
</organism>
<dbReference type="HOGENOM" id="CLU_067124_0_0_1"/>
<sequence>MTSVPGLPDRYEIRTLTAEHQEWTTALLAHTNMFHSHVWPVVYPDGLIARLFELLPKLNYLVEHQIQSGLSIGVFDKEYEYKTAEGKAAGGALLWDKTNLDVDVQGKTLLDQMDFPLVSVALSYDNVNHLDVAKVGELVGIIPLFGTVYHVLGELDPRDPASWEGKKEGEVLSRNGTSTRHDYEGKGIMGAAARWLMADAAKKGFRGIQIECISDAVDHVWANAPAPFKSTTISEFSTETYKEEVDGKKVLPFAPSKQRITKVWVDLK</sequence>
<evidence type="ECO:0000313" key="1">
    <source>
        <dbReference type="EMBL" id="CEJ93574.1"/>
    </source>
</evidence>
<dbReference type="SUPFAM" id="SSF55729">
    <property type="entry name" value="Acyl-CoA N-acyltransferases (Nat)"/>
    <property type="match status" value="1"/>
</dbReference>